<dbReference type="Pfam" id="PF03081">
    <property type="entry name" value="Exo70_C"/>
    <property type="match status" value="1"/>
</dbReference>
<evidence type="ECO:0000259" key="4">
    <source>
        <dbReference type="Pfam" id="PF03081"/>
    </source>
</evidence>
<comment type="function">
    <text evidence="3">Component of the exocyst complex.</text>
</comment>
<evidence type="ECO:0000313" key="6">
    <source>
        <dbReference type="Proteomes" id="UP000604825"/>
    </source>
</evidence>
<proteinExistence type="inferred from homology"/>
<reference evidence="5" key="1">
    <citation type="submission" date="2020-10" db="EMBL/GenBank/DDBJ databases">
        <authorList>
            <person name="Han B."/>
            <person name="Lu T."/>
            <person name="Zhao Q."/>
            <person name="Huang X."/>
            <person name="Zhao Y."/>
        </authorList>
    </citation>
    <scope>NUCLEOTIDE SEQUENCE</scope>
</reference>
<keyword evidence="2 3" id="KW-0813">Transport</keyword>
<dbReference type="InterPro" id="IPR016159">
    <property type="entry name" value="Cullin_repeat-like_dom_sf"/>
</dbReference>
<dbReference type="GO" id="GO:0015031">
    <property type="term" value="P:protein transport"/>
    <property type="evidence" value="ECO:0007669"/>
    <property type="project" value="UniProtKB-KW"/>
</dbReference>
<comment type="caution">
    <text evidence="5">The sequence shown here is derived from an EMBL/GenBank/DDBJ whole genome shotgun (WGS) entry which is preliminary data.</text>
</comment>
<dbReference type="Proteomes" id="UP000604825">
    <property type="component" value="Unassembled WGS sequence"/>
</dbReference>
<sequence length="302" mass="34335">MDTSVGGHGSLQPVWKPNWLRTDLVDYSSSTSTTTGTATSLSTPTDEMASLLSYKQGELDEAIWNMMEETSRTRLTEDDDGSWRGVQTPQGSSSDIHELTRAMVSYIVLLSTNWATAHQLVKEAAQLRGYVPSFDKVSPLTSLVMETVLCLEKKLAEESRSFADQSLRFLFLTNNSYFMWEQLSPTLVMESHMAGLARKIENYIETYLQVSWAPVLSCLYNSTPLCMGRYSSPAKFESEFQKTYNAQKFWKVPDPKLRRRLRVAVIDKVIPSFEKYLEYSGISPSRITPHDLRDMLQELFEG</sequence>
<comment type="similarity">
    <text evidence="1 3">Belongs to the EXO70 family.</text>
</comment>
<organism evidence="5 6">
    <name type="scientific">Miscanthus lutarioriparius</name>
    <dbReference type="NCBI Taxonomy" id="422564"/>
    <lineage>
        <taxon>Eukaryota</taxon>
        <taxon>Viridiplantae</taxon>
        <taxon>Streptophyta</taxon>
        <taxon>Embryophyta</taxon>
        <taxon>Tracheophyta</taxon>
        <taxon>Spermatophyta</taxon>
        <taxon>Magnoliopsida</taxon>
        <taxon>Liliopsida</taxon>
        <taxon>Poales</taxon>
        <taxon>Poaceae</taxon>
        <taxon>PACMAD clade</taxon>
        <taxon>Panicoideae</taxon>
        <taxon>Andropogonodae</taxon>
        <taxon>Andropogoneae</taxon>
        <taxon>Saccharinae</taxon>
        <taxon>Miscanthus</taxon>
    </lineage>
</organism>
<dbReference type="Gene3D" id="1.20.1280.170">
    <property type="entry name" value="Exocyst complex component Exo70"/>
    <property type="match status" value="1"/>
</dbReference>
<evidence type="ECO:0000256" key="3">
    <source>
        <dbReference type="RuleBase" id="RU365026"/>
    </source>
</evidence>
<dbReference type="SUPFAM" id="SSF74788">
    <property type="entry name" value="Cullin repeat-like"/>
    <property type="match status" value="1"/>
</dbReference>
<dbReference type="GO" id="GO:0005546">
    <property type="term" value="F:phosphatidylinositol-4,5-bisphosphate binding"/>
    <property type="evidence" value="ECO:0007669"/>
    <property type="project" value="InterPro"/>
</dbReference>
<dbReference type="OrthoDB" id="642550at2759"/>
<dbReference type="GO" id="GO:0000145">
    <property type="term" value="C:exocyst"/>
    <property type="evidence" value="ECO:0007669"/>
    <property type="project" value="InterPro"/>
</dbReference>
<name>A0A811S3R5_9POAL</name>
<dbReference type="InterPro" id="IPR046364">
    <property type="entry name" value="Exo70_C"/>
</dbReference>
<keyword evidence="3" id="KW-0653">Protein transport</keyword>
<protein>
    <recommendedName>
        <fullName evidence="3">Exocyst subunit Exo70 family protein</fullName>
    </recommendedName>
</protein>
<dbReference type="PANTHER" id="PTHR12542">
    <property type="entry name" value="EXOCYST COMPLEX PROTEIN EXO70"/>
    <property type="match status" value="1"/>
</dbReference>
<dbReference type="PANTHER" id="PTHR12542:SF118">
    <property type="entry name" value="EXOCYST SUBUNIT EXO70 FAMILY PROTEIN"/>
    <property type="match status" value="1"/>
</dbReference>
<keyword evidence="6" id="KW-1185">Reference proteome</keyword>
<dbReference type="InterPro" id="IPR004140">
    <property type="entry name" value="Exo70"/>
</dbReference>
<feature type="domain" description="Exocyst complex subunit Exo70 C-terminal" evidence="4">
    <location>
        <begin position="47"/>
        <end position="297"/>
    </location>
</feature>
<dbReference type="AlphaFoldDB" id="A0A811S3R5"/>
<accession>A0A811S3R5</accession>
<gene>
    <name evidence="5" type="ORF">NCGR_LOCUS59424</name>
</gene>
<evidence type="ECO:0000256" key="1">
    <source>
        <dbReference type="ARBA" id="ARBA00006756"/>
    </source>
</evidence>
<evidence type="ECO:0000256" key="2">
    <source>
        <dbReference type="ARBA" id="ARBA00022448"/>
    </source>
</evidence>
<evidence type="ECO:0000313" key="5">
    <source>
        <dbReference type="EMBL" id="CAD6335326.1"/>
    </source>
</evidence>
<dbReference type="GO" id="GO:0006887">
    <property type="term" value="P:exocytosis"/>
    <property type="evidence" value="ECO:0007669"/>
    <property type="project" value="UniProtKB-KW"/>
</dbReference>
<dbReference type="EMBL" id="CAJGYO010000018">
    <property type="protein sequence ID" value="CAD6335326.1"/>
    <property type="molecule type" value="Genomic_DNA"/>
</dbReference>
<keyword evidence="3" id="KW-0268">Exocytosis</keyword>